<evidence type="ECO:0000256" key="1">
    <source>
        <dbReference type="SAM" id="Phobius"/>
    </source>
</evidence>
<keyword evidence="1" id="KW-0472">Membrane</keyword>
<evidence type="ECO:0000313" key="3">
    <source>
        <dbReference type="Proteomes" id="UP001206128"/>
    </source>
</evidence>
<dbReference type="AlphaFoldDB" id="A0AAE3GJ61"/>
<accession>A0AAE3GJ61</accession>
<name>A0AAE3GJ61_9PSEU</name>
<proteinExistence type="predicted"/>
<keyword evidence="1" id="KW-0812">Transmembrane</keyword>
<protein>
    <submittedName>
        <fullName evidence="2">Uncharacterized protein</fullName>
    </submittedName>
</protein>
<feature type="transmembrane region" description="Helical" evidence="1">
    <location>
        <begin position="36"/>
        <end position="63"/>
    </location>
</feature>
<keyword evidence="1" id="KW-1133">Transmembrane helix</keyword>
<gene>
    <name evidence="2" type="ORF">LX83_006070</name>
</gene>
<evidence type="ECO:0000313" key="2">
    <source>
        <dbReference type="EMBL" id="MCP2169186.1"/>
    </source>
</evidence>
<dbReference type="EMBL" id="JAMTCK010000017">
    <property type="protein sequence ID" value="MCP2169186.1"/>
    <property type="molecule type" value="Genomic_DNA"/>
</dbReference>
<sequence length="121" mass="12930">MGRAGSGVVERGWRSQRAPVSLPLPTEVVVDVPTELVVFLVLGLAGLLSLGGLWLHLITAFPLDDHPTREQPRPVGLALPRAARRRTLVGVTAPGPGREVVVGLPHRHHRAVSVHFGQEAA</sequence>
<comment type="caution">
    <text evidence="2">The sequence shown here is derived from an EMBL/GenBank/DDBJ whole genome shotgun (WGS) entry which is preliminary data.</text>
</comment>
<dbReference type="Proteomes" id="UP001206128">
    <property type="component" value="Unassembled WGS sequence"/>
</dbReference>
<organism evidence="2 3">
    <name type="scientific">Goodfellowiella coeruleoviolacea</name>
    <dbReference type="NCBI Taxonomy" id="334858"/>
    <lineage>
        <taxon>Bacteria</taxon>
        <taxon>Bacillati</taxon>
        <taxon>Actinomycetota</taxon>
        <taxon>Actinomycetes</taxon>
        <taxon>Pseudonocardiales</taxon>
        <taxon>Pseudonocardiaceae</taxon>
        <taxon>Goodfellowiella</taxon>
    </lineage>
</organism>
<reference evidence="2" key="1">
    <citation type="submission" date="2022-06" db="EMBL/GenBank/DDBJ databases">
        <title>Genomic Encyclopedia of Archaeal and Bacterial Type Strains, Phase II (KMG-II): from individual species to whole genera.</title>
        <authorList>
            <person name="Goeker M."/>
        </authorList>
    </citation>
    <scope>NUCLEOTIDE SEQUENCE</scope>
    <source>
        <strain evidence="2">DSM 43935</strain>
    </source>
</reference>
<keyword evidence="3" id="KW-1185">Reference proteome</keyword>